<evidence type="ECO:0000313" key="2">
    <source>
        <dbReference type="EMBL" id="RQW13534.1"/>
    </source>
</evidence>
<keyword evidence="1" id="KW-0472">Membrane</keyword>
<keyword evidence="3" id="KW-1185">Reference proteome</keyword>
<name>A0A3N9PET2_9BACL</name>
<dbReference type="OrthoDB" id="2082458at2"/>
<reference evidence="2 3" key="1">
    <citation type="submission" date="2018-11" db="EMBL/GenBank/DDBJ databases">
        <title>Genome sequence of strain 7197.</title>
        <authorList>
            <person name="Gao J."/>
            <person name="Sun J."/>
        </authorList>
    </citation>
    <scope>NUCLEOTIDE SEQUENCE [LARGE SCALE GENOMIC DNA]</scope>
    <source>
        <strain evidence="2 3">7197</strain>
    </source>
</reference>
<accession>A0A3N9PET2</accession>
<gene>
    <name evidence="2" type="ORF">EH198_03710</name>
</gene>
<keyword evidence="1" id="KW-1133">Transmembrane helix</keyword>
<organism evidence="2 3">
    <name type="scientific">Paenibacillus rhizophilus</name>
    <dbReference type="NCBI Taxonomy" id="1850366"/>
    <lineage>
        <taxon>Bacteria</taxon>
        <taxon>Bacillati</taxon>
        <taxon>Bacillota</taxon>
        <taxon>Bacilli</taxon>
        <taxon>Bacillales</taxon>
        <taxon>Paenibacillaceae</taxon>
        <taxon>Paenibacillus</taxon>
    </lineage>
</organism>
<dbReference type="AlphaFoldDB" id="A0A3N9PET2"/>
<protein>
    <submittedName>
        <fullName evidence="2">Uncharacterized protein</fullName>
    </submittedName>
</protein>
<evidence type="ECO:0000256" key="1">
    <source>
        <dbReference type="SAM" id="Phobius"/>
    </source>
</evidence>
<proteinExistence type="predicted"/>
<evidence type="ECO:0000313" key="3">
    <source>
        <dbReference type="Proteomes" id="UP000282529"/>
    </source>
</evidence>
<dbReference type="EMBL" id="RQPI01000001">
    <property type="protein sequence ID" value="RQW13534.1"/>
    <property type="molecule type" value="Genomic_DNA"/>
</dbReference>
<dbReference type="Proteomes" id="UP000282529">
    <property type="component" value="Unassembled WGS sequence"/>
</dbReference>
<sequence length="110" mass="12301">MNGLFKVAGVIFMALVILYIAKKVSVYRGMVKPTASGGYEDYAVYHAAQKFAQGASLDEIRDILLSSYEFDQQRIEETMRLALPHRSDGDGGYRAFIKAVNQVLGEEIYD</sequence>
<keyword evidence="1" id="KW-0812">Transmembrane</keyword>
<comment type="caution">
    <text evidence="2">The sequence shown here is derived from an EMBL/GenBank/DDBJ whole genome shotgun (WGS) entry which is preliminary data.</text>
</comment>
<feature type="transmembrane region" description="Helical" evidence="1">
    <location>
        <begin position="6"/>
        <end position="22"/>
    </location>
</feature>